<dbReference type="Gene3D" id="3.50.50.60">
    <property type="entry name" value="FAD/NAD(P)-binding domain"/>
    <property type="match status" value="1"/>
</dbReference>
<evidence type="ECO:0000313" key="3">
    <source>
        <dbReference type="EMBL" id="MFC5228845.1"/>
    </source>
</evidence>
<dbReference type="EMBL" id="JBHSKL010000046">
    <property type="protein sequence ID" value="MFC5228845.1"/>
    <property type="molecule type" value="Genomic_DNA"/>
</dbReference>
<feature type="domain" description="FAD-binding" evidence="2">
    <location>
        <begin position="12"/>
        <end position="343"/>
    </location>
</feature>
<dbReference type="Pfam" id="PF01494">
    <property type="entry name" value="FAD_binding_3"/>
    <property type="match status" value="1"/>
</dbReference>
<dbReference type="GO" id="GO:0004497">
    <property type="term" value="F:monooxygenase activity"/>
    <property type="evidence" value="ECO:0007669"/>
    <property type="project" value="UniProtKB-KW"/>
</dbReference>
<protein>
    <submittedName>
        <fullName evidence="3">FAD-dependent monooxygenase</fullName>
    </submittedName>
</protein>
<reference evidence="4" key="1">
    <citation type="journal article" date="2019" name="Int. J. Syst. Evol. Microbiol.">
        <title>The Global Catalogue of Microorganisms (GCM) 10K type strain sequencing project: providing services to taxonomists for standard genome sequencing and annotation.</title>
        <authorList>
            <consortium name="The Broad Institute Genomics Platform"/>
            <consortium name="The Broad Institute Genome Sequencing Center for Infectious Disease"/>
            <person name="Wu L."/>
            <person name="Ma J."/>
        </authorList>
    </citation>
    <scope>NUCLEOTIDE SEQUENCE [LARGE SCALE GENOMIC DNA]</scope>
    <source>
        <strain evidence="4">CCM 8479</strain>
    </source>
</reference>
<evidence type="ECO:0000313" key="4">
    <source>
        <dbReference type="Proteomes" id="UP001596156"/>
    </source>
</evidence>
<keyword evidence="3" id="KW-0503">Monooxygenase</keyword>
<accession>A0ABW0DEF4</accession>
<evidence type="ECO:0000259" key="2">
    <source>
        <dbReference type="Pfam" id="PF01494"/>
    </source>
</evidence>
<feature type="compositionally biased region" description="Basic and acidic residues" evidence="1">
    <location>
        <begin position="455"/>
        <end position="465"/>
    </location>
</feature>
<proteinExistence type="predicted"/>
<dbReference type="InterPro" id="IPR036188">
    <property type="entry name" value="FAD/NAD-bd_sf"/>
</dbReference>
<dbReference type="RefSeq" id="WP_344645808.1">
    <property type="nucleotide sequence ID" value="NZ_BAAASS010000020.1"/>
</dbReference>
<feature type="region of interest" description="Disordered" evidence="1">
    <location>
        <begin position="444"/>
        <end position="465"/>
    </location>
</feature>
<dbReference type="PANTHER" id="PTHR43422:SF3">
    <property type="entry name" value="THIAMINE THIAZOLE SYNTHASE"/>
    <property type="match status" value="1"/>
</dbReference>
<evidence type="ECO:0000256" key="1">
    <source>
        <dbReference type="SAM" id="MobiDB-lite"/>
    </source>
</evidence>
<dbReference type="Proteomes" id="UP001596156">
    <property type="component" value="Unassembled WGS sequence"/>
</dbReference>
<comment type="caution">
    <text evidence="3">The sequence shown here is derived from an EMBL/GenBank/DDBJ whole genome shotgun (WGS) entry which is preliminary data.</text>
</comment>
<dbReference type="PANTHER" id="PTHR43422">
    <property type="entry name" value="THIAMINE THIAZOLE SYNTHASE"/>
    <property type="match status" value="1"/>
</dbReference>
<gene>
    <name evidence="3" type="ORF">ACFPN6_30675</name>
</gene>
<dbReference type="InterPro" id="IPR002938">
    <property type="entry name" value="FAD-bd"/>
</dbReference>
<organism evidence="3 4">
    <name type="scientific">Streptomyces fimbriatus</name>
    <dbReference type="NCBI Taxonomy" id="68197"/>
    <lineage>
        <taxon>Bacteria</taxon>
        <taxon>Bacillati</taxon>
        <taxon>Actinomycetota</taxon>
        <taxon>Actinomycetes</taxon>
        <taxon>Kitasatosporales</taxon>
        <taxon>Streptomycetaceae</taxon>
        <taxon>Streptomyces</taxon>
    </lineage>
</organism>
<keyword evidence="3" id="KW-0560">Oxidoreductase</keyword>
<sequence length="465" mass="50145">MSDSISTRRPAAVVIGASAAGLFTAAVLTEFADVTIIERDRLPDGPEPRRGVPQTRHAHLIWSGGVNAFNELLPGLTDAAVAQGARLVRIMGDMISRAPNEVWFRRFLATHHRNLVCSRDLLDFVLRERVLNHERLTLRQATTALGLEGDATRVTGVRAHGAGKDFTLPADLVVDASGRGSHAAQWLADLGLPKVTEREVNAGVTYATRLFKAPAGAGDNYPLVNVQANPAKAPGQGGIILPIENNQWLVTLAGTRGGEPTADPEAFVPFALGFGDPIIGRLLQYAEPISDVITTRSTANRRRYFEKMKRWPDGFLAMGDAIAAYNPVYGHGLTVAAQGAIAIRDVLHTKDITAPGTARRLQRAAARPVAAAWDLAVGQDAFYPGAAQTPPTPTERFLARFVDKAVETGARSPRAMGALLDVMSMEKPATRLFSKDMLIPMLFGPQKPHLQGPPLREDERAVIQP</sequence>
<dbReference type="SUPFAM" id="SSF51905">
    <property type="entry name" value="FAD/NAD(P)-binding domain"/>
    <property type="match status" value="1"/>
</dbReference>
<name>A0ABW0DEF4_STRFI</name>
<keyword evidence="4" id="KW-1185">Reference proteome</keyword>